<organism evidence="2 3">
    <name type="scientific">Heracleum sosnowskyi</name>
    <dbReference type="NCBI Taxonomy" id="360622"/>
    <lineage>
        <taxon>Eukaryota</taxon>
        <taxon>Viridiplantae</taxon>
        <taxon>Streptophyta</taxon>
        <taxon>Embryophyta</taxon>
        <taxon>Tracheophyta</taxon>
        <taxon>Spermatophyta</taxon>
        <taxon>Magnoliopsida</taxon>
        <taxon>eudicotyledons</taxon>
        <taxon>Gunneridae</taxon>
        <taxon>Pentapetalae</taxon>
        <taxon>asterids</taxon>
        <taxon>campanulids</taxon>
        <taxon>Apiales</taxon>
        <taxon>Apiaceae</taxon>
        <taxon>Apioideae</taxon>
        <taxon>apioid superclade</taxon>
        <taxon>Tordylieae</taxon>
        <taxon>Tordyliinae</taxon>
        <taxon>Heracleum</taxon>
    </lineage>
</organism>
<accession>A0AAD8IMC8</accession>
<proteinExistence type="predicted"/>
<protein>
    <submittedName>
        <fullName evidence="2">Uncharacterized protein</fullName>
    </submittedName>
</protein>
<dbReference type="PANTHER" id="PTHR19288:SF75">
    <property type="entry name" value="PHOSPHOGLYCOLATE PHOSPHATASE 2"/>
    <property type="match status" value="1"/>
</dbReference>
<dbReference type="SUPFAM" id="SSF56784">
    <property type="entry name" value="HAD-like"/>
    <property type="match status" value="1"/>
</dbReference>
<reference evidence="2" key="1">
    <citation type="submission" date="2023-02" db="EMBL/GenBank/DDBJ databases">
        <title>Genome of toxic invasive species Heracleum sosnowskyi carries increased number of genes despite the absence of recent whole-genome duplications.</title>
        <authorList>
            <person name="Schelkunov M."/>
            <person name="Shtratnikova V."/>
            <person name="Makarenko M."/>
            <person name="Klepikova A."/>
            <person name="Omelchenko D."/>
            <person name="Novikova G."/>
            <person name="Obukhova E."/>
            <person name="Bogdanov V."/>
            <person name="Penin A."/>
            <person name="Logacheva M."/>
        </authorList>
    </citation>
    <scope>NUCLEOTIDE SEQUENCE</scope>
    <source>
        <strain evidence="2">Hsosn_3</strain>
        <tissue evidence="2">Leaf</tissue>
    </source>
</reference>
<dbReference type="GO" id="GO:0016791">
    <property type="term" value="F:phosphatase activity"/>
    <property type="evidence" value="ECO:0007669"/>
    <property type="project" value="TreeGrafter"/>
</dbReference>
<feature type="compositionally biased region" description="Polar residues" evidence="1">
    <location>
        <begin position="77"/>
        <end position="91"/>
    </location>
</feature>
<gene>
    <name evidence="2" type="ORF">POM88_015951</name>
</gene>
<feature type="compositionally biased region" description="Low complexity" evidence="1">
    <location>
        <begin position="92"/>
        <end position="102"/>
    </location>
</feature>
<dbReference type="EMBL" id="JAUIZM010000004">
    <property type="protein sequence ID" value="KAK1387773.1"/>
    <property type="molecule type" value="Genomic_DNA"/>
</dbReference>
<sequence length="116" mass="12748">MEFTHQRYGTLCIRENPGCLFIATNRDDVGNMTELQEWPGVGCMVSAICGSTEKEPILVRKPTTFMMDFLLEKKASGQQFKHSALQSKTLPSSTGRASSKSSGFPRGGPVDSYQPL</sequence>
<dbReference type="InterPro" id="IPR023214">
    <property type="entry name" value="HAD_sf"/>
</dbReference>
<name>A0AAD8IMC8_9APIA</name>
<dbReference type="Proteomes" id="UP001237642">
    <property type="component" value="Unassembled WGS sequence"/>
</dbReference>
<evidence type="ECO:0000256" key="1">
    <source>
        <dbReference type="SAM" id="MobiDB-lite"/>
    </source>
</evidence>
<comment type="caution">
    <text evidence="2">The sequence shown here is derived from an EMBL/GenBank/DDBJ whole genome shotgun (WGS) entry which is preliminary data.</text>
</comment>
<dbReference type="PANTHER" id="PTHR19288">
    <property type="entry name" value="4-NITROPHENYLPHOSPHATASE-RELATED"/>
    <property type="match status" value="1"/>
</dbReference>
<dbReference type="InterPro" id="IPR036412">
    <property type="entry name" value="HAD-like_sf"/>
</dbReference>
<evidence type="ECO:0000313" key="3">
    <source>
        <dbReference type="Proteomes" id="UP001237642"/>
    </source>
</evidence>
<keyword evidence="3" id="KW-1185">Reference proteome</keyword>
<dbReference type="AlphaFoldDB" id="A0AAD8IMC8"/>
<dbReference type="Gene3D" id="3.40.50.1000">
    <property type="entry name" value="HAD superfamily/HAD-like"/>
    <property type="match status" value="2"/>
</dbReference>
<evidence type="ECO:0000313" key="2">
    <source>
        <dbReference type="EMBL" id="KAK1387773.1"/>
    </source>
</evidence>
<reference evidence="2" key="2">
    <citation type="submission" date="2023-05" db="EMBL/GenBank/DDBJ databases">
        <authorList>
            <person name="Schelkunov M.I."/>
        </authorList>
    </citation>
    <scope>NUCLEOTIDE SEQUENCE</scope>
    <source>
        <strain evidence="2">Hsosn_3</strain>
        <tissue evidence="2">Leaf</tissue>
    </source>
</reference>
<dbReference type="GO" id="GO:0005737">
    <property type="term" value="C:cytoplasm"/>
    <property type="evidence" value="ECO:0007669"/>
    <property type="project" value="TreeGrafter"/>
</dbReference>
<feature type="region of interest" description="Disordered" evidence="1">
    <location>
        <begin position="77"/>
        <end position="116"/>
    </location>
</feature>